<sequence length="118" mass="13699">MQRLATLTTRPLAGAPLACFSTSAVRLDGYTNKQAAKIITKGENAGWLEAEIDHNIIAPEERYAHQKEMERMRLMIEKLQKSQDDHFERQIRERSEEVAHLKQQMAEIHKKLKDLDEE</sequence>
<dbReference type="EMBL" id="ATMH01002322">
    <property type="protein sequence ID" value="EPY33306.1"/>
    <property type="molecule type" value="Genomic_DNA"/>
</dbReference>
<reference evidence="2 3" key="1">
    <citation type="journal article" date="2013" name="PLoS ONE">
        <title>Predicting the Proteins of Angomonas deanei, Strigomonas culicis and Their Respective Endosymbionts Reveals New Aspects of the Trypanosomatidae Family.</title>
        <authorList>
            <person name="Motta M.C."/>
            <person name="Martins A.C."/>
            <person name="de Souza S.S."/>
            <person name="Catta-Preta C.M."/>
            <person name="Silva R."/>
            <person name="Klein C.C."/>
            <person name="de Almeida L.G."/>
            <person name="de Lima Cunha O."/>
            <person name="Ciapina L.P."/>
            <person name="Brocchi M."/>
            <person name="Colabardini A.C."/>
            <person name="de Araujo Lima B."/>
            <person name="Machado C.R."/>
            <person name="de Almeida Soares C.M."/>
            <person name="Probst C.M."/>
            <person name="de Menezes C.B."/>
            <person name="Thompson C.E."/>
            <person name="Bartholomeu D.C."/>
            <person name="Gradia D.F."/>
            <person name="Pavoni D.P."/>
            <person name="Grisard E.C."/>
            <person name="Fantinatti-Garboggini F."/>
            <person name="Marchini F.K."/>
            <person name="Rodrigues-Luiz G.F."/>
            <person name="Wagner G."/>
            <person name="Goldman G.H."/>
            <person name="Fietto J.L."/>
            <person name="Elias M.C."/>
            <person name="Goldman M.H."/>
            <person name="Sagot M.F."/>
            <person name="Pereira M."/>
            <person name="Stoco P.H."/>
            <person name="de Mendonca-Neto R.P."/>
            <person name="Teixeira S.M."/>
            <person name="Maciel T.E."/>
            <person name="de Oliveira Mendes T.A."/>
            <person name="Urmenyi T.P."/>
            <person name="de Souza W."/>
            <person name="Schenkman S."/>
            <person name="de Vasconcelos A.T."/>
        </authorList>
    </citation>
    <scope>NUCLEOTIDE SEQUENCE [LARGE SCALE GENOMIC DNA]</scope>
</reference>
<dbReference type="OrthoDB" id="258258at2759"/>
<keyword evidence="1" id="KW-0175">Coiled coil</keyword>
<proteinExistence type="predicted"/>
<gene>
    <name evidence="2" type="ORF">STCU_02322</name>
</gene>
<dbReference type="AlphaFoldDB" id="S9W1E5"/>
<name>S9W1E5_9TRYP</name>
<protein>
    <submittedName>
        <fullName evidence="2">Uncharacterized protein</fullName>
    </submittedName>
</protein>
<evidence type="ECO:0000313" key="3">
    <source>
        <dbReference type="Proteomes" id="UP000015354"/>
    </source>
</evidence>
<organism evidence="2 3">
    <name type="scientific">Strigomonas culicis</name>
    <dbReference type="NCBI Taxonomy" id="28005"/>
    <lineage>
        <taxon>Eukaryota</taxon>
        <taxon>Discoba</taxon>
        <taxon>Euglenozoa</taxon>
        <taxon>Kinetoplastea</taxon>
        <taxon>Metakinetoplastina</taxon>
        <taxon>Trypanosomatida</taxon>
        <taxon>Trypanosomatidae</taxon>
        <taxon>Strigomonadinae</taxon>
        <taxon>Strigomonas</taxon>
    </lineage>
</organism>
<comment type="caution">
    <text evidence="2">The sequence shown here is derived from an EMBL/GenBank/DDBJ whole genome shotgun (WGS) entry which is preliminary data.</text>
</comment>
<evidence type="ECO:0000256" key="1">
    <source>
        <dbReference type="SAM" id="Coils"/>
    </source>
</evidence>
<accession>S9W1E5</accession>
<dbReference type="Proteomes" id="UP000015354">
    <property type="component" value="Unassembled WGS sequence"/>
</dbReference>
<feature type="coiled-coil region" evidence="1">
    <location>
        <begin position="91"/>
        <end position="118"/>
    </location>
</feature>
<keyword evidence="3" id="KW-1185">Reference proteome</keyword>
<evidence type="ECO:0000313" key="2">
    <source>
        <dbReference type="EMBL" id="EPY33306.1"/>
    </source>
</evidence>